<feature type="transmembrane region" description="Helical" evidence="7">
    <location>
        <begin position="282"/>
        <end position="304"/>
    </location>
</feature>
<reference evidence="8 9" key="1">
    <citation type="submission" date="2020-08" db="EMBL/GenBank/DDBJ databases">
        <title>A Genomic Blueprint of the Chicken Gut Microbiome.</title>
        <authorList>
            <person name="Gilroy R."/>
            <person name="Ravi A."/>
            <person name="Getino M."/>
            <person name="Pursley I."/>
            <person name="Horton D.L."/>
            <person name="Alikhan N.-F."/>
            <person name="Baker D."/>
            <person name="Gharbi K."/>
            <person name="Hall N."/>
            <person name="Watson M."/>
            <person name="Adriaenssens E.M."/>
            <person name="Foster-Nyarko E."/>
            <person name="Jarju S."/>
            <person name="Secka A."/>
            <person name="Antonio M."/>
            <person name="Oren A."/>
            <person name="Chaudhuri R."/>
            <person name="La Ragione R.M."/>
            <person name="Hildebrand F."/>
            <person name="Pallen M.J."/>
        </authorList>
    </citation>
    <scope>NUCLEOTIDE SEQUENCE [LARGE SCALE GENOMIC DNA]</scope>
    <source>
        <strain evidence="8 9">Sa3CUA8</strain>
    </source>
</reference>
<sequence length="456" mass="49517">MEESIYTRYSVNRLIFIFSLPAILSLIVELMTGIVDTAFAGHLGNASESALTAMGLVSPLLGVFVAIQSLFAISTAIMVSSLLGKEDRIALDSHVQTGFVMTLVLNTAISIVFWFFLEPVLRKMGANGEVLALAMIYMRVILMSNIFSSLGYLLTSVVRAFGHPKTEMFIVSLSVAINLVANAVLTFGFGLGILGIALGTLISEVVCATLAIGWMKRKGYWFTYRAQPMKQIVTITWSLVKIGSVQTVLQSLAGVTAFLVNHQLLTWAGSSQIGSWNIANKVYMLLLMPIIGLTQSVQSILAYFNGSGNTEKQRSTAVKTILLSIGYGVVAAVICFLAGSAIVEVFSTNESLQKEALKMMKMVFITFPFVGITYTMITLLQVTGREGQSLLIAGFRQVLVIIPLVFAMPFLVQWLSIPVAPALAVIMAIPVADTLTLMLAWFLGRRVSRQVIQVGE</sequence>
<dbReference type="Proteomes" id="UP000659496">
    <property type="component" value="Unassembled WGS sequence"/>
</dbReference>
<dbReference type="EMBL" id="JACSQY010000004">
    <property type="protein sequence ID" value="MBD7908145.1"/>
    <property type="molecule type" value="Genomic_DNA"/>
</dbReference>
<name>A0ABR8PJ03_9BACL</name>
<dbReference type="PANTHER" id="PTHR43823">
    <property type="entry name" value="SPORULATION PROTEIN YKVU"/>
    <property type="match status" value="1"/>
</dbReference>
<dbReference type="PANTHER" id="PTHR43823:SF3">
    <property type="entry name" value="MULTIDRUG EXPORT PROTEIN MEPA"/>
    <property type="match status" value="1"/>
</dbReference>
<organism evidence="8 9">
    <name type="scientific">Sporosarcina gallistercoris</name>
    <dbReference type="NCBI Taxonomy" id="2762245"/>
    <lineage>
        <taxon>Bacteria</taxon>
        <taxon>Bacillati</taxon>
        <taxon>Bacillota</taxon>
        <taxon>Bacilli</taxon>
        <taxon>Bacillales</taxon>
        <taxon>Caryophanaceae</taxon>
        <taxon>Sporosarcina</taxon>
    </lineage>
</organism>
<feature type="transmembrane region" description="Helical" evidence="7">
    <location>
        <begin position="60"/>
        <end position="83"/>
    </location>
</feature>
<feature type="transmembrane region" description="Helical" evidence="7">
    <location>
        <begin position="362"/>
        <end position="382"/>
    </location>
</feature>
<accession>A0ABR8PJ03</accession>
<dbReference type="PIRSF" id="PIRSF006603">
    <property type="entry name" value="DinF"/>
    <property type="match status" value="1"/>
</dbReference>
<keyword evidence="2" id="KW-0813">Transport</keyword>
<evidence type="ECO:0000313" key="8">
    <source>
        <dbReference type="EMBL" id="MBD7908145.1"/>
    </source>
</evidence>
<feature type="transmembrane region" description="Helical" evidence="7">
    <location>
        <begin position="316"/>
        <end position="342"/>
    </location>
</feature>
<dbReference type="InterPro" id="IPR002528">
    <property type="entry name" value="MATE_fam"/>
</dbReference>
<dbReference type="Pfam" id="PF01554">
    <property type="entry name" value="MatE"/>
    <property type="match status" value="2"/>
</dbReference>
<feature type="transmembrane region" description="Helical" evidence="7">
    <location>
        <begin position="166"/>
        <end position="185"/>
    </location>
</feature>
<evidence type="ECO:0000256" key="1">
    <source>
        <dbReference type="ARBA" id="ARBA00004651"/>
    </source>
</evidence>
<protein>
    <submittedName>
        <fullName evidence="8">MATE family efflux transporter</fullName>
    </submittedName>
</protein>
<evidence type="ECO:0000256" key="3">
    <source>
        <dbReference type="ARBA" id="ARBA00022475"/>
    </source>
</evidence>
<dbReference type="RefSeq" id="WP_191689295.1">
    <property type="nucleotide sequence ID" value="NZ_JACSQY010000004.1"/>
</dbReference>
<proteinExistence type="predicted"/>
<keyword evidence="5 7" id="KW-1133">Transmembrane helix</keyword>
<feature type="transmembrane region" description="Helical" evidence="7">
    <location>
        <begin position="136"/>
        <end position="154"/>
    </location>
</feature>
<gene>
    <name evidence="8" type="ORF">H9659_07380</name>
</gene>
<dbReference type="InterPro" id="IPR051327">
    <property type="entry name" value="MATE_MepA_subfamily"/>
</dbReference>
<keyword evidence="3" id="KW-1003">Cell membrane</keyword>
<feature type="transmembrane region" description="Helical" evidence="7">
    <location>
        <begin position="191"/>
        <end position="214"/>
    </location>
</feature>
<dbReference type="NCBIfam" id="TIGR00797">
    <property type="entry name" value="matE"/>
    <property type="match status" value="1"/>
</dbReference>
<feature type="transmembrane region" description="Helical" evidence="7">
    <location>
        <begin position="422"/>
        <end position="443"/>
    </location>
</feature>
<evidence type="ECO:0000256" key="5">
    <source>
        <dbReference type="ARBA" id="ARBA00022989"/>
    </source>
</evidence>
<keyword evidence="6 7" id="KW-0472">Membrane</keyword>
<keyword evidence="9" id="KW-1185">Reference proteome</keyword>
<feature type="transmembrane region" description="Helical" evidence="7">
    <location>
        <begin position="95"/>
        <end position="116"/>
    </location>
</feature>
<dbReference type="InterPro" id="IPR048279">
    <property type="entry name" value="MdtK-like"/>
</dbReference>
<feature type="transmembrane region" description="Helical" evidence="7">
    <location>
        <begin position="394"/>
        <end position="416"/>
    </location>
</feature>
<evidence type="ECO:0000256" key="7">
    <source>
        <dbReference type="SAM" id="Phobius"/>
    </source>
</evidence>
<evidence type="ECO:0000256" key="4">
    <source>
        <dbReference type="ARBA" id="ARBA00022692"/>
    </source>
</evidence>
<evidence type="ECO:0000256" key="6">
    <source>
        <dbReference type="ARBA" id="ARBA00023136"/>
    </source>
</evidence>
<feature type="transmembrane region" description="Helical" evidence="7">
    <location>
        <begin position="14"/>
        <end position="40"/>
    </location>
</feature>
<feature type="transmembrane region" description="Helical" evidence="7">
    <location>
        <begin position="235"/>
        <end position="262"/>
    </location>
</feature>
<keyword evidence="4 7" id="KW-0812">Transmembrane</keyword>
<evidence type="ECO:0000313" key="9">
    <source>
        <dbReference type="Proteomes" id="UP000659496"/>
    </source>
</evidence>
<evidence type="ECO:0000256" key="2">
    <source>
        <dbReference type="ARBA" id="ARBA00022448"/>
    </source>
</evidence>
<comment type="subcellular location">
    <subcellularLocation>
        <location evidence="1">Cell membrane</location>
        <topology evidence="1">Multi-pass membrane protein</topology>
    </subcellularLocation>
</comment>
<comment type="caution">
    <text evidence="8">The sequence shown here is derived from an EMBL/GenBank/DDBJ whole genome shotgun (WGS) entry which is preliminary data.</text>
</comment>